<name>A0A2H0MZM1_9BACT</name>
<keyword evidence="1" id="KW-0472">Membrane</keyword>
<evidence type="ECO:0000256" key="1">
    <source>
        <dbReference type="SAM" id="Phobius"/>
    </source>
</evidence>
<sequence>MEYRLIAILLFSLVILLLIGIFLIWHRINKNRARLAKETQEATSSLVKNFEILREEIQKQINNLGKRERVSAKDKQSYFKLKEALDISERYIGKEIKDIEKELK</sequence>
<feature type="transmembrane region" description="Helical" evidence="1">
    <location>
        <begin position="6"/>
        <end position="25"/>
    </location>
</feature>
<accession>A0A2H0MZM1</accession>
<reference evidence="2 3" key="1">
    <citation type="submission" date="2017-09" db="EMBL/GenBank/DDBJ databases">
        <title>Depth-based differentiation of microbial function through sediment-hosted aquifers and enrichment of novel symbionts in the deep terrestrial subsurface.</title>
        <authorList>
            <person name="Probst A.J."/>
            <person name="Ladd B."/>
            <person name="Jarett J.K."/>
            <person name="Geller-Mcgrath D.E."/>
            <person name="Sieber C.M."/>
            <person name="Emerson J.B."/>
            <person name="Anantharaman K."/>
            <person name="Thomas B.C."/>
            <person name="Malmstrom R."/>
            <person name="Stieglmeier M."/>
            <person name="Klingl A."/>
            <person name="Woyke T."/>
            <person name="Ryan C.M."/>
            <person name="Banfield J.F."/>
        </authorList>
    </citation>
    <scope>NUCLEOTIDE SEQUENCE [LARGE SCALE GENOMIC DNA]</scope>
    <source>
        <strain evidence="2">CG11_big_fil_rev_8_21_14_0_20_35_11</strain>
    </source>
</reference>
<dbReference type="AlphaFoldDB" id="A0A2H0MZM1"/>
<keyword evidence="1" id="KW-1133">Transmembrane helix</keyword>
<gene>
    <name evidence="2" type="ORF">COV62_02325</name>
</gene>
<dbReference type="Proteomes" id="UP000231139">
    <property type="component" value="Unassembled WGS sequence"/>
</dbReference>
<evidence type="ECO:0000313" key="3">
    <source>
        <dbReference type="Proteomes" id="UP000231139"/>
    </source>
</evidence>
<protein>
    <submittedName>
        <fullName evidence="2">Uncharacterized protein</fullName>
    </submittedName>
</protein>
<proteinExistence type="predicted"/>
<keyword evidence="1" id="KW-0812">Transmembrane</keyword>
<evidence type="ECO:0000313" key="2">
    <source>
        <dbReference type="EMBL" id="PIR02098.1"/>
    </source>
</evidence>
<dbReference type="EMBL" id="PCWK01000053">
    <property type="protein sequence ID" value="PIR02098.1"/>
    <property type="molecule type" value="Genomic_DNA"/>
</dbReference>
<comment type="caution">
    <text evidence="2">The sequence shown here is derived from an EMBL/GenBank/DDBJ whole genome shotgun (WGS) entry which is preliminary data.</text>
</comment>
<organism evidence="2 3">
    <name type="scientific">Candidatus Nealsonbacteria bacterium CG11_big_fil_rev_8_21_14_0_20_35_11</name>
    <dbReference type="NCBI Taxonomy" id="1974713"/>
    <lineage>
        <taxon>Bacteria</taxon>
        <taxon>Candidatus Nealsoniibacteriota</taxon>
    </lineage>
</organism>